<dbReference type="Proteomes" id="UP000053647">
    <property type="component" value="Unassembled WGS sequence"/>
</dbReference>
<feature type="region of interest" description="Disordered" evidence="1">
    <location>
        <begin position="35"/>
        <end position="64"/>
    </location>
</feature>
<sequence length="148" mass="16607">MDDNTPLAPFDPHPSGDYQSYQYYSSFSSQLLNGDAMNQDPSGELVDSVDKTIPPQYHNPPQPQYNEIMGSSLWNITEPASPDHIPPPYINIFQHPSTAGQFVAADAPSWAYIVIDAFLHLWVHVAIQPCGKQLMKNMIDNAHDKAYY</sequence>
<dbReference type="HOGENOM" id="CLU_1759392_0_0_1"/>
<dbReference type="AlphaFoldDB" id="A0A0C9TK35"/>
<proteinExistence type="predicted"/>
<reference evidence="3" key="2">
    <citation type="submission" date="2015-01" db="EMBL/GenBank/DDBJ databases">
        <title>Evolutionary Origins and Diversification of the Mycorrhizal Mutualists.</title>
        <authorList>
            <consortium name="DOE Joint Genome Institute"/>
            <consortium name="Mycorrhizal Genomics Consortium"/>
            <person name="Kohler A."/>
            <person name="Kuo A."/>
            <person name="Nagy L.G."/>
            <person name="Floudas D."/>
            <person name="Copeland A."/>
            <person name="Barry K.W."/>
            <person name="Cichocki N."/>
            <person name="Veneault-Fourrey C."/>
            <person name="LaButti K."/>
            <person name="Lindquist E.A."/>
            <person name="Lipzen A."/>
            <person name="Lundell T."/>
            <person name="Morin E."/>
            <person name="Murat C."/>
            <person name="Riley R."/>
            <person name="Ohm R."/>
            <person name="Sun H."/>
            <person name="Tunlid A."/>
            <person name="Henrissat B."/>
            <person name="Grigoriev I.V."/>
            <person name="Hibbett D.S."/>
            <person name="Martin F."/>
        </authorList>
    </citation>
    <scope>NUCLEOTIDE SEQUENCE [LARGE SCALE GENOMIC DNA]</scope>
    <source>
        <strain evidence="3">ATCC 200175</strain>
    </source>
</reference>
<reference evidence="2 3" key="1">
    <citation type="submission" date="2014-06" db="EMBL/GenBank/DDBJ databases">
        <authorList>
            <consortium name="DOE Joint Genome Institute"/>
            <person name="Kuo A."/>
            <person name="Kohler A."/>
            <person name="Nagy L.G."/>
            <person name="Floudas D."/>
            <person name="Copeland A."/>
            <person name="Barry K.W."/>
            <person name="Cichocki N."/>
            <person name="Veneault-Fourrey C."/>
            <person name="LaButti K."/>
            <person name="Lindquist E.A."/>
            <person name="Lipzen A."/>
            <person name="Lundell T."/>
            <person name="Morin E."/>
            <person name="Murat C."/>
            <person name="Sun H."/>
            <person name="Tunlid A."/>
            <person name="Henrissat B."/>
            <person name="Grigoriev I.V."/>
            <person name="Hibbett D.S."/>
            <person name="Martin F."/>
            <person name="Nordberg H.P."/>
            <person name="Cantor M.N."/>
            <person name="Hua S.X."/>
        </authorList>
    </citation>
    <scope>NUCLEOTIDE SEQUENCE [LARGE SCALE GENOMIC DNA]</scope>
    <source>
        <strain evidence="2 3">ATCC 200175</strain>
    </source>
</reference>
<name>A0A0C9TK35_PAXIN</name>
<keyword evidence="3" id="KW-1185">Reference proteome</keyword>
<accession>A0A0C9TK35</accession>
<evidence type="ECO:0000313" key="3">
    <source>
        <dbReference type="Proteomes" id="UP000053647"/>
    </source>
</evidence>
<evidence type="ECO:0000313" key="2">
    <source>
        <dbReference type="EMBL" id="KIJ11068.1"/>
    </source>
</evidence>
<protein>
    <submittedName>
        <fullName evidence="2">Uncharacterized protein</fullName>
    </submittedName>
</protein>
<dbReference type="EMBL" id="KN819388">
    <property type="protein sequence ID" value="KIJ11068.1"/>
    <property type="molecule type" value="Genomic_DNA"/>
</dbReference>
<organism evidence="2 3">
    <name type="scientific">Paxillus involutus ATCC 200175</name>
    <dbReference type="NCBI Taxonomy" id="664439"/>
    <lineage>
        <taxon>Eukaryota</taxon>
        <taxon>Fungi</taxon>
        <taxon>Dikarya</taxon>
        <taxon>Basidiomycota</taxon>
        <taxon>Agaricomycotina</taxon>
        <taxon>Agaricomycetes</taxon>
        <taxon>Agaricomycetidae</taxon>
        <taxon>Boletales</taxon>
        <taxon>Paxilineae</taxon>
        <taxon>Paxillaceae</taxon>
        <taxon>Paxillus</taxon>
    </lineage>
</organism>
<dbReference type="OrthoDB" id="10622653at2759"/>
<evidence type="ECO:0000256" key="1">
    <source>
        <dbReference type="SAM" id="MobiDB-lite"/>
    </source>
</evidence>
<gene>
    <name evidence="2" type="ORF">PAXINDRAFT_16025</name>
</gene>